<keyword evidence="2" id="KW-1185">Reference proteome</keyword>
<name>A0A7L6N7Y9_9MOLU</name>
<dbReference type="PANTHER" id="PTHR45661:SF3">
    <property type="entry name" value="IG-LIKE DOMAIN-CONTAINING PROTEIN"/>
    <property type="match status" value="1"/>
</dbReference>
<evidence type="ECO:0000313" key="1">
    <source>
        <dbReference type="EMBL" id="QLY40664.1"/>
    </source>
</evidence>
<dbReference type="InterPro" id="IPR053139">
    <property type="entry name" value="Surface_bspA-like"/>
</dbReference>
<dbReference type="PANTHER" id="PTHR45661">
    <property type="entry name" value="SURFACE ANTIGEN"/>
    <property type="match status" value="1"/>
</dbReference>
<dbReference type="Gene3D" id="3.80.10.10">
    <property type="entry name" value="Ribonuclease Inhibitor"/>
    <property type="match status" value="1"/>
</dbReference>
<sequence>MSDSYKTYQINPNKNQRSVTLPKNTIELKNQAFQSNKKLINISFNEKLSIIDQESFKDCIHLEKVYFPYKTELMTIPESCFENCYNLKYISIPNSLDYINSKAFKNCTSIDVLTIPKKIVSIVQDAFEGWTSKQEIIIYKDYGKFINCDAKISLFKENDTDTLESLQRKETGQRYFAVTCKCGHVSRKYYMPITFGIVAKNRKEASRIARKLPRVKHNHKYAIIDNKEISFIEYKRINEQNKYDPYLNVQSNYQQKEIMDSIEGRLVLEDKYKSKHSKNEVKPKVRYHKKEKIRNYKKFMNMKDMDEDSGIQ</sequence>
<dbReference type="Pfam" id="PF13306">
    <property type="entry name" value="LRR_5"/>
    <property type="match status" value="1"/>
</dbReference>
<accession>A0A7L6N7Y9</accession>
<dbReference type="RefSeq" id="WP_312031511.1">
    <property type="nucleotide sequence ID" value="NZ_CP051151.1"/>
</dbReference>
<evidence type="ECO:0000313" key="2">
    <source>
        <dbReference type="Proteomes" id="UP000512167"/>
    </source>
</evidence>
<gene>
    <name evidence="1" type="ORF">HF295_07315</name>
</gene>
<organism evidence="1 2">
    <name type="scientific">Hujiaoplasma nucleasis</name>
    <dbReference type="NCBI Taxonomy" id="2725268"/>
    <lineage>
        <taxon>Bacteria</taxon>
        <taxon>Bacillati</taxon>
        <taxon>Mycoplasmatota</taxon>
        <taxon>Mollicutes</taxon>
        <taxon>Candidatus Izemoplasmatales</taxon>
        <taxon>Hujiaoplasmataceae</taxon>
        <taxon>Hujiaoplasma</taxon>
    </lineage>
</organism>
<protein>
    <submittedName>
        <fullName evidence="1">Leucine-rich repeat domain-containing protein</fullName>
    </submittedName>
</protein>
<dbReference type="InterPro" id="IPR032675">
    <property type="entry name" value="LRR_dom_sf"/>
</dbReference>
<dbReference type="Proteomes" id="UP000512167">
    <property type="component" value="Chromosome"/>
</dbReference>
<dbReference type="InterPro" id="IPR026906">
    <property type="entry name" value="LRR_5"/>
</dbReference>
<dbReference type="AlphaFoldDB" id="A0A7L6N7Y9"/>
<proteinExistence type="predicted"/>
<dbReference type="KEGG" id="tbk:HF295_07315"/>
<dbReference type="EMBL" id="CP051151">
    <property type="protein sequence ID" value="QLY40664.1"/>
    <property type="molecule type" value="Genomic_DNA"/>
</dbReference>
<dbReference type="SUPFAM" id="SSF52058">
    <property type="entry name" value="L domain-like"/>
    <property type="match status" value="1"/>
</dbReference>
<reference evidence="1 2" key="1">
    <citation type="submission" date="2020-04" db="EMBL/GenBank/DDBJ databases">
        <authorList>
            <person name="Zheng R.K."/>
            <person name="Sun C.M."/>
        </authorList>
    </citation>
    <scope>NUCLEOTIDE SEQUENCE [LARGE SCALE GENOMIC DNA]</scope>
    <source>
        <strain evidence="2">zrk29</strain>
    </source>
</reference>